<gene>
    <name evidence="2" type="ORF">ADM99_15435</name>
</gene>
<evidence type="ECO:0000256" key="1">
    <source>
        <dbReference type="SAM" id="MobiDB-lite"/>
    </source>
</evidence>
<reference evidence="2 3" key="1">
    <citation type="submission" date="2015-07" db="EMBL/GenBank/DDBJ databases">
        <title>Genome sequence of Leptolinea tardivitalis DSM 16556.</title>
        <authorList>
            <person name="Hemp J."/>
            <person name="Ward L.M."/>
            <person name="Pace L.A."/>
            <person name="Fischer W.W."/>
        </authorList>
    </citation>
    <scope>NUCLEOTIDE SEQUENCE [LARGE SCALE GENOMIC DNA]</scope>
    <source>
        <strain evidence="2 3">YMTK-2</strain>
    </source>
</reference>
<feature type="region of interest" description="Disordered" evidence="1">
    <location>
        <begin position="38"/>
        <end position="104"/>
    </location>
</feature>
<name>A0A0P6X6F1_9CHLR</name>
<proteinExistence type="predicted"/>
<keyword evidence="3" id="KW-1185">Reference proteome</keyword>
<feature type="compositionally biased region" description="Polar residues" evidence="1">
    <location>
        <begin position="41"/>
        <end position="53"/>
    </location>
</feature>
<evidence type="ECO:0000313" key="3">
    <source>
        <dbReference type="Proteomes" id="UP000050430"/>
    </source>
</evidence>
<accession>A0A0P6X6F1</accession>
<dbReference type="EMBL" id="LGCK01000014">
    <property type="protein sequence ID" value="KPL70516.1"/>
    <property type="molecule type" value="Genomic_DNA"/>
</dbReference>
<sequence>MKLIVRIRMRWLYCNVLWLRLNQWSECFPLSEPVEGGLGASTRSAAGQPQLPDQLNHRRSSPPVYFPLPEPVEGGLGASTSSATGRAQPSDELNRQKGSAAGLA</sequence>
<protein>
    <submittedName>
        <fullName evidence="2">Uncharacterized protein</fullName>
    </submittedName>
</protein>
<comment type="caution">
    <text evidence="2">The sequence shown here is derived from an EMBL/GenBank/DDBJ whole genome shotgun (WGS) entry which is preliminary data.</text>
</comment>
<dbReference type="AlphaFoldDB" id="A0A0P6X6F1"/>
<evidence type="ECO:0000313" key="2">
    <source>
        <dbReference type="EMBL" id="KPL70516.1"/>
    </source>
</evidence>
<organism evidence="2 3">
    <name type="scientific">Leptolinea tardivitalis</name>
    <dbReference type="NCBI Taxonomy" id="229920"/>
    <lineage>
        <taxon>Bacteria</taxon>
        <taxon>Bacillati</taxon>
        <taxon>Chloroflexota</taxon>
        <taxon>Anaerolineae</taxon>
        <taxon>Anaerolineales</taxon>
        <taxon>Anaerolineaceae</taxon>
        <taxon>Leptolinea</taxon>
    </lineage>
</organism>
<dbReference type="Proteomes" id="UP000050430">
    <property type="component" value="Unassembled WGS sequence"/>
</dbReference>